<dbReference type="PANTHER" id="PTHR42870">
    <property type="entry name" value="ACETYL-COA C-ACETYLTRANSFERASE"/>
    <property type="match status" value="1"/>
</dbReference>
<dbReference type="Pfam" id="PF22691">
    <property type="entry name" value="Thiolase_C_1"/>
    <property type="match status" value="1"/>
</dbReference>
<dbReference type="Proteomes" id="UP001501624">
    <property type="component" value="Unassembled WGS sequence"/>
</dbReference>
<proteinExistence type="predicted"/>
<evidence type="ECO:0000313" key="2">
    <source>
        <dbReference type="EMBL" id="GAA3789556.1"/>
    </source>
</evidence>
<evidence type="ECO:0000313" key="3">
    <source>
        <dbReference type="Proteomes" id="UP001501624"/>
    </source>
</evidence>
<feature type="domain" description="Thiolase C-terminal" evidence="1">
    <location>
        <begin position="255"/>
        <end position="363"/>
    </location>
</feature>
<sequence>MNRPLAAVAGVGTTRFGKLPGHSADDLAGWALREALADAGMDVRDIDGLVACRVTGYESFASAHGLQPRWCVPLPAEGRMCGAAIELATAALRTGQCRTVALVYGNDGRSAGATYGAGGTGYTAAGEGYGTAPELTRPYGMTSPGAFSALMFQRHCHQYGTTEEQLAEVALTFRRHAAFNPAAVMRDPLDLETYLASRYIVEPLHLFDYCLINDGGVAMILTTADRAPDLPRPPVYVLGAAQRAQFLGSDFPPEDFWAGAIGEAGAESLRQAGVDRTDVDGLMLYDNFSPNVLFTLEGLGYCPRGESGRWIQDGRIGLGGELPVNTSGGHLSESYLQGWGLNVEAVRQLRGECGARQIPGATHIQYACAAPLVSSVVYGSRP</sequence>
<dbReference type="PANTHER" id="PTHR42870:SF1">
    <property type="entry name" value="NON-SPECIFIC LIPID-TRANSFER PROTEIN-LIKE 2"/>
    <property type="match status" value="1"/>
</dbReference>
<comment type="caution">
    <text evidence="2">The sequence shown here is derived from an EMBL/GenBank/DDBJ whole genome shotgun (WGS) entry which is preliminary data.</text>
</comment>
<dbReference type="CDD" id="cd00829">
    <property type="entry name" value="SCP-x_thiolase"/>
    <property type="match status" value="1"/>
</dbReference>
<dbReference type="SUPFAM" id="SSF53901">
    <property type="entry name" value="Thiolase-like"/>
    <property type="match status" value="2"/>
</dbReference>
<dbReference type="EMBL" id="BAABCM010000001">
    <property type="protein sequence ID" value="GAA3789556.1"/>
    <property type="molecule type" value="Genomic_DNA"/>
</dbReference>
<name>A0ABP7HAF1_9PSEU</name>
<dbReference type="InterPro" id="IPR055140">
    <property type="entry name" value="Thiolase_C_2"/>
</dbReference>
<dbReference type="Gene3D" id="3.40.47.10">
    <property type="match status" value="1"/>
</dbReference>
<dbReference type="InterPro" id="IPR016039">
    <property type="entry name" value="Thiolase-like"/>
</dbReference>
<keyword evidence="3" id="KW-1185">Reference proteome</keyword>
<reference evidence="3" key="1">
    <citation type="journal article" date="2019" name="Int. J. Syst. Evol. Microbiol.">
        <title>The Global Catalogue of Microorganisms (GCM) 10K type strain sequencing project: providing services to taxonomists for standard genome sequencing and annotation.</title>
        <authorList>
            <consortium name="The Broad Institute Genomics Platform"/>
            <consortium name="The Broad Institute Genome Sequencing Center for Infectious Disease"/>
            <person name="Wu L."/>
            <person name="Ma J."/>
        </authorList>
    </citation>
    <scope>NUCLEOTIDE SEQUENCE [LARGE SCALE GENOMIC DNA]</scope>
    <source>
        <strain evidence="3">JCM 17017</strain>
    </source>
</reference>
<dbReference type="InterPro" id="IPR002155">
    <property type="entry name" value="Thiolase"/>
</dbReference>
<evidence type="ECO:0000259" key="1">
    <source>
        <dbReference type="Pfam" id="PF22691"/>
    </source>
</evidence>
<gene>
    <name evidence="2" type="ORF">GCM10022380_02350</name>
</gene>
<protein>
    <submittedName>
        <fullName evidence="2">Thiolase family protein</fullName>
    </submittedName>
</protein>
<accession>A0ABP7HAF1</accession>
<organism evidence="2 3">
    <name type="scientific">Amycolatopsis tucumanensis</name>
    <dbReference type="NCBI Taxonomy" id="401106"/>
    <lineage>
        <taxon>Bacteria</taxon>
        <taxon>Bacillati</taxon>
        <taxon>Actinomycetota</taxon>
        <taxon>Actinomycetes</taxon>
        <taxon>Pseudonocardiales</taxon>
        <taxon>Pseudonocardiaceae</taxon>
        <taxon>Amycolatopsis</taxon>
    </lineage>
</organism>
<dbReference type="RefSeq" id="WP_237335254.1">
    <property type="nucleotide sequence ID" value="NZ_BAABCM010000001.1"/>
</dbReference>
<dbReference type="PIRSF" id="PIRSF000429">
    <property type="entry name" value="Ac-CoA_Ac_transf"/>
    <property type="match status" value="1"/>
</dbReference>